<dbReference type="PROSITE" id="PS50238">
    <property type="entry name" value="RHOGAP"/>
    <property type="match status" value="1"/>
</dbReference>
<keyword evidence="3" id="KW-0343">GTPase activation</keyword>
<sequence>MGRSGKLRSGSASKLKRWRKGHSSDSNPEGRRYRLAARGRLLAPRSENSNLTVDALKLHNELQSSGPLPASRDGEGSQLCMEEDDNAETAKTHKSSATFLSGLSDCTSLTFNKVQRFWESNSAAHKEICAVLAAVTEVIRAQGGVESETEYFGALMTTLEAVESPESLAAVAYLLNLVLKRVPGPVLIKKFSDTSKAFMGILGSQACGDSTSALRWVLSCLATLLRRQNLVAWNYPVTMQVFHGILSFTVHVKPKVRKAAQHGVCSILRGSEFLFGDGAPSHHPAASSAAKFCVQEIEKAGGAKEATTTLHVLTLLRDLLPCLPAPSVKSCCETLLRVMTLSHVLVTACAMKAFHSLFVAQPPPSCLPAELNAQIIMALYDYLPSENDLQPLLAWLSVMERAHVNLAKLQWDLCWAHLSRLFSAAMNCFLSPHTQVAAAAAQTLKVLLNECVAPHMAELGLVSSATPSGPAAHICKMFRAVEEGLTYRFHAAWASVLQVLKTFFEVCGHQCHLAMCKCLQSLADLRGSPHFPHTVLLDQTLGAAVTTMGPEVVLQAVPLDIDGTEETLDFPRSWLLPVLRDSIRDAPLAFFSSYFLPLAATLKHRATELDEAKRNLEAKIYDTLQWQIWTLLPGFCSQPTDVVSSFKGLARTLGMAISDRPDLRLVVCQALRRLINKGCQTEAERAEVGRFAKNFLPILFNAYSQEGGASESPVQRRSVLDTIRAYLTVTEPGMVHAFLEKASEKLTSSDSSEFTRLSVLDLVVAMAPYADEPSLHDLYSTIQSSLQNKDHRIQKKAYRVLEEICASDRPACQNFVRSHLEELQSALLGSLPSATSPAKRPRLKCLFHVVKQLAVEHEDFVTALVPEVILCTKEVSVGARKNAYNLLVEIGHAFLRFGPTPKDGMQRYLLLVYAGLTGSVTMISCTVLALARLLFEFKEHVGSDALEQLMQHVCLMVGSRTRDVVKSALGFLKVALLLLDTALLSRHLETMLEAIGGLTDDMRRHFRMKLRNLLSKMIRKFGFEPLQALLPESYRKVLLNIRKAEARNRKRQAVKRAAATSVEEGGPSQRPMGESMEEVLADSDSDLEDDIKQHKGKETRKVLRQQSQAWLKEGEGDEPLNFLDPNVAQRVLATKPGTGQAAKISHDFKVSADGRLIICEEEEEEEEGAKGVDEEMADLMQEVGIRSKKAQKRRFREEADDEELGTDAKPQYKAGGVGIHRPIGKNAAPRQAYKAKKGKGDIKKGRLDPYAYIPLNRAKLNRRKNAKLQGQYKGLMKGAQRGAQAGKRHRQWLRGHEAAAGGTILQTTNRLLQLKRPIGRQGGRYEMAAESALRGRGGEKRAGSDAICSLVICNDSSLQRHQIIFNPDFFVEKLRHEKPEAFTELVVSNITRLIDLPGAELAQLMGQEDPQLPGTSSGFFRSLMSLKRKEKGVVFGAPLTEEGIAQISQLIEYLHKNLRVEGLFRVPGNSTRQQNLKEALNSGTEIDLDSGEFHSNDVATLLKMFLGELPEPLLTHKHFHAHLKISDLMQFDDKGNKTNIPDKQRQIEALQLLFLILPAPNRSLLKLLLDLLYQTAKKQDRNKMSAHNLALMFSPHILWPRNVTASDLQENIPKLNNGMAFMIKHSQKLFKAPSYIRECARLHYLDSRTHASKDDLDLPVPRNFKDFQLRKFKKRGLVDPSAHQEDTQQHTEEALKELFHHVHNMPDSAKKKKLIQQFQKHPEALTPQAGVPTPRTQKRARTRSFSGLIKRKVLGSQGSLDKKGKDAVLESAGMKEQKHGSKENVSMDSRKYTRFHGSSTKESSI</sequence>
<dbReference type="Pfam" id="PF00620">
    <property type="entry name" value="RhoGAP"/>
    <property type="match status" value="1"/>
</dbReference>
<dbReference type="Pfam" id="PF25772">
    <property type="entry name" value="HEAT_RRP12_N"/>
    <property type="match status" value="1"/>
</dbReference>
<dbReference type="Proteomes" id="UP001178461">
    <property type="component" value="Chromosome 5"/>
</dbReference>
<organism evidence="10 11">
    <name type="scientific">Podarcis lilfordi</name>
    <name type="common">Lilford's wall lizard</name>
    <dbReference type="NCBI Taxonomy" id="74358"/>
    <lineage>
        <taxon>Eukaryota</taxon>
        <taxon>Metazoa</taxon>
        <taxon>Chordata</taxon>
        <taxon>Craniata</taxon>
        <taxon>Vertebrata</taxon>
        <taxon>Euteleostomi</taxon>
        <taxon>Lepidosauria</taxon>
        <taxon>Squamata</taxon>
        <taxon>Bifurcata</taxon>
        <taxon>Unidentata</taxon>
        <taxon>Episquamata</taxon>
        <taxon>Laterata</taxon>
        <taxon>Lacertibaenia</taxon>
        <taxon>Lacertidae</taxon>
        <taxon>Podarcis</taxon>
    </lineage>
</organism>
<dbReference type="Pfam" id="PF08161">
    <property type="entry name" value="RRP12_HEAT"/>
    <property type="match status" value="1"/>
</dbReference>
<gene>
    <name evidence="10" type="ORF">PODLI_1B030664</name>
</gene>
<dbReference type="FunFam" id="1.10.555.10:FF:000022">
    <property type="entry name" value="rho GTPase-activating protein 19"/>
    <property type="match status" value="1"/>
</dbReference>
<dbReference type="PANTHER" id="PTHR48287:SF1">
    <property type="entry name" value="ARM REPEAT SUPERFAMILY PROTEIN"/>
    <property type="match status" value="1"/>
</dbReference>
<feature type="region of interest" description="Disordered" evidence="8">
    <location>
        <begin position="1050"/>
        <end position="1084"/>
    </location>
</feature>
<evidence type="ECO:0000256" key="4">
    <source>
        <dbReference type="ARBA" id="ARBA00023242"/>
    </source>
</evidence>
<accession>A0AA35KBG6</accession>
<evidence type="ECO:0000313" key="11">
    <source>
        <dbReference type="Proteomes" id="UP001178461"/>
    </source>
</evidence>
<dbReference type="InterPro" id="IPR008936">
    <property type="entry name" value="Rho_GTPase_activation_prot"/>
</dbReference>
<comment type="function">
    <text evidence="5">GTPase activator for the Rho-type GTPases by converting them to an inactive GDP-bound state.</text>
</comment>
<dbReference type="InterPro" id="IPR016024">
    <property type="entry name" value="ARM-type_fold"/>
</dbReference>
<dbReference type="InterPro" id="IPR047941">
    <property type="entry name" value="ARHGAP19_RhoGAP"/>
</dbReference>
<evidence type="ECO:0000256" key="7">
    <source>
        <dbReference type="ARBA" id="ARBA00083391"/>
    </source>
</evidence>
<dbReference type="InterPro" id="IPR011989">
    <property type="entry name" value="ARM-like"/>
</dbReference>
<keyword evidence="4" id="KW-0539">Nucleus</keyword>
<feature type="region of interest" description="Disordered" evidence="8">
    <location>
        <begin position="1"/>
        <end position="41"/>
    </location>
</feature>
<proteinExistence type="inferred from homology"/>
<comment type="similarity">
    <text evidence="2">Belongs to the RRP12 family.</text>
</comment>
<dbReference type="GO" id="GO:0005096">
    <property type="term" value="F:GTPase activator activity"/>
    <property type="evidence" value="ECO:0007669"/>
    <property type="project" value="UniProtKB-KW"/>
</dbReference>
<dbReference type="GO" id="GO:0007165">
    <property type="term" value="P:signal transduction"/>
    <property type="evidence" value="ECO:0007669"/>
    <property type="project" value="InterPro"/>
</dbReference>
<evidence type="ECO:0000256" key="5">
    <source>
        <dbReference type="ARBA" id="ARBA00055252"/>
    </source>
</evidence>
<dbReference type="InterPro" id="IPR012978">
    <property type="entry name" value="HEAT_RRP12"/>
</dbReference>
<evidence type="ECO:0000256" key="6">
    <source>
        <dbReference type="ARBA" id="ARBA00070235"/>
    </source>
</evidence>
<evidence type="ECO:0000256" key="3">
    <source>
        <dbReference type="ARBA" id="ARBA00022468"/>
    </source>
</evidence>
<dbReference type="InterPro" id="IPR052087">
    <property type="entry name" value="RRP12"/>
</dbReference>
<name>A0AA35KBG6_9SAUR</name>
<dbReference type="Gene3D" id="1.25.10.10">
    <property type="entry name" value="Leucine-rich Repeat Variant"/>
    <property type="match status" value="1"/>
</dbReference>
<dbReference type="EMBL" id="OX395130">
    <property type="protein sequence ID" value="CAI5775190.1"/>
    <property type="molecule type" value="Genomic_DNA"/>
</dbReference>
<dbReference type="Gene3D" id="1.10.555.10">
    <property type="entry name" value="Rho GTPase activation protein"/>
    <property type="match status" value="1"/>
</dbReference>
<comment type="subcellular location">
    <subcellularLocation>
        <location evidence="1">Nucleus</location>
    </subcellularLocation>
</comment>
<dbReference type="GO" id="GO:0005634">
    <property type="term" value="C:nucleus"/>
    <property type="evidence" value="ECO:0007669"/>
    <property type="project" value="UniProtKB-SubCell"/>
</dbReference>
<feature type="domain" description="Rho-GAP" evidence="9">
    <location>
        <begin position="1437"/>
        <end position="1630"/>
    </location>
</feature>
<keyword evidence="11" id="KW-1185">Reference proteome</keyword>
<feature type="compositionally biased region" description="Basic and acidic residues" evidence="8">
    <location>
        <begin position="1760"/>
        <end position="1782"/>
    </location>
</feature>
<dbReference type="InterPro" id="IPR057860">
    <property type="entry name" value="HEAT_RRP12_N"/>
</dbReference>
<dbReference type="PANTHER" id="PTHR48287">
    <property type="entry name" value="ARM REPEAT SUPERFAMILY PROTEIN"/>
    <property type="match status" value="1"/>
</dbReference>
<evidence type="ECO:0000256" key="1">
    <source>
        <dbReference type="ARBA" id="ARBA00004123"/>
    </source>
</evidence>
<dbReference type="InterPro" id="IPR000198">
    <property type="entry name" value="RhoGAP_dom"/>
</dbReference>
<feature type="region of interest" description="Disordered" evidence="8">
    <location>
        <begin position="1725"/>
        <end position="1805"/>
    </location>
</feature>
<evidence type="ECO:0000313" key="10">
    <source>
        <dbReference type="EMBL" id="CAI5775190.1"/>
    </source>
</evidence>
<dbReference type="SMART" id="SM00324">
    <property type="entry name" value="RhoGAP"/>
    <property type="match status" value="1"/>
</dbReference>
<feature type="region of interest" description="Disordered" evidence="8">
    <location>
        <begin position="1190"/>
        <end position="1229"/>
    </location>
</feature>
<evidence type="ECO:0000256" key="2">
    <source>
        <dbReference type="ARBA" id="ARBA00007690"/>
    </source>
</evidence>
<dbReference type="CDD" id="cd04392">
    <property type="entry name" value="RhoGAP_ARHGAP19"/>
    <property type="match status" value="1"/>
</dbReference>
<evidence type="ECO:0000256" key="8">
    <source>
        <dbReference type="SAM" id="MobiDB-lite"/>
    </source>
</evidence>
<reference evidence="10" key="1">
    <citation type="submission" date="2022-12" db="EMBL/GenBank/DDBJ databases">
        <authorList>
            <person name="Alioto T."/>
            <person name="Alioto T."/>
            <person name="Gomez Garrido J."/>
        </authorList>
    </citation>
    <scope>NUCLEOTIDE SEQUENCE</scope>
</reference>
<protein>
    <recommendedName>
        <fullName evidence="6">Rho GTPase-activating protein 19</fullName>
    </recommendedName>
    <alternativeName>
        <fullName evidence="7">Rho-type GTPase-activating protein 19</fullName>
    </alternativeName>
</protein>
<dbReference type="SUPFAM" id="SSF48350">
    <property type="entry name" value="GTPase activation domain, GAP"/>
    <property type="match status" value="1"/>
</dbReference>
<dbReference type="SUPFAM" id="SSF48371">
    <property type="entry name" value="ARM repeat"/>
    <property type="match status" value="1"/>
</dbReference>
<feature type="compositionally biased region" description="Polar residues" evidence="8">
    <location>
        <begin position="1796"/>
        <end position="1805"/>
    </location>
</feature>
<evidence type="ECO:0000259" key="9">
    <source>
        <dbReference type="PROSITE" id="PS50238"/>
    </source>
</evidence>
<feature type="compositionally biased region" description="Acidic residues" evidence="8">
    <location>
        <begin position="1075"/>
        <end position="1084"/>
    </location>
</feature>